<reference evidence="2 3" key="1">
    <citation type="submission" date="2019-05" db="EMBL/GenBank/DDBJ databases">
        <title>Another draft genome of Portunus trituberculatus and its Hox gene families provides insights of decapod evolution.</title>
        <authorList>
            <person name="Jeong J.-H."/>
            <person name="Song I."/>
            <person name="Kim S."/>
            <person name="Choi T."/>
            <person name="Kim D."/>
            <person name="Ryu S."/>
            <person name="Kim W."/>
        </authorList>
    </citation>
    <scope>NUCLEOTIDE SEQUENCE [LARGE SCALE GENOMIC DNA]</scope>
    <source>
        <tissue evidence="2">Muscle</tissue>
    </source>
</reference>
<evidence type="ECO:0000313" key="2">
    <source>
        <dbReference type="EMBL" id="MPC83756.1"/>
    </source>
</evidence>
<gene>
    <name evidence="2" type="ORF">E2C01_078472</name>
</gene>
<comment type="caution">
    <text evidence="2">The sequence shown here is derived from an EMBL/GenBank/DDBJ whole genome shotgun (WGS) entry which is preliminary data.</text>
</comment>
<dbReference type="AlphaFoldDB" id="A0A5B7IQ90"/>
<accession>A0A5B7IQ90</accession>
<organism evidence="2 3">
    <name type="scientific">Portunus trituberculatus</name>
    <name type="common">Swimming crab</name>
    <name type="synonym">Neptunus trituberculatus</name>
    <dbReference type="NCBI Taxonomy" id="210409"/>
    <lineage>
        <taxon>Eukaryota</taxon>
        <taxon>Metazoa</taxon>
        <taxon>Ecdysozoa</taxon>
        <taxon>Arthropoda</taxon>
        <taxon>Crustacea</taxon>
        <taxon>Multicrustacea</taxon>
        <taxon>Malacostraca</taxon>
        <taxon>Eumalacostraca</taxon>
        <taxon>Eucarida</taxon>
        <taxon>Decapoda</taxon>
        <taxon>Pleocyemata</taxon>
        <taxon>Brachyura</taxon>
        <taxon>Eubrachyura</taxon>
        <taxon>Portunoidea</taxon>
        <taxon>Portunidae</taxon>
        <taxon>Portuninae</taxon>
        <taxon>Portunus</taxon>
    </lineage>
</organism>
<dbReference type="EMBL" id="VSRR010063403">
    <property type="protein sequence ID" value="MPC83756.1"/>
    <property type="molecule type" value="Genomic_DNA"/>
</dbReference>
<keyword evidence="3" id="KW-1185">Reference proteome</keyword>
<evidence type="ECO:0000313" key="3">
    <source>
        <dbReference type="Proteomes" id="UP000324222"/>
    </source>
</evidence>
<evidence type="ECO:0000256" key="1">
    <source>
        <dbReference type="SAM" id="MobiDB-lite"/>
    </source>
</evidence>
<feature type="compositionally biased region" description="Basic residues" evidence="1">
    <location>
        <begin position="1"/>
        <end position="10"/>
    </location>
</feature>
<feature type="region of interest" description="Disordered" evidence="1">
    <location>
        <begin position="1"/>
        <end position="38"/>
    </location>
</feature>
<protein>
    <submittedName>
        <fullName evidence="2">Uncharacterized protein</fullName>
    </submittedName>
</protein>
<proteinExistence type="predicted"/>
<name>A0A5B7IQ90_PORTR</name>
<sequence>MPWVRRRPSKATKQCSVGNGARRNPLPPRPGFTEPDDLETRQHLPCADDAKVESITLYSSQLARFICLLGNVASY</sequence>
<dbReference type="Proteomes" id="UP000324222">
    <property type="component" value="Unassembled WGS sequence"/>
</dbReference>